<organism evidence="2 3">
    <name type="scientific">Paenibacillus spongiae</name>
    <dbReference type="NCBI Taxonomy" id="2909671"/>
    <lineage>
        <taxon>Bacteria</taxon>
        <taxon>Bacillati</taxon>
        <taxon>Bacillota</taxon>
        <taxon>Bacilli</taxon>
        <taxon>Bacillales</taxon>
        <taxon>Paenibacillaceae</taxon>
        <taxon>Paenibacillus</taxon>
    </lineage>
</organism>
<dbReference type="Pfam" id="PF07687">
    <property type="entry name" value="M20_dimer"/>
    <property type="match status" value="1"/>
</dbReference>
<keyword evidence="3" id="KW-1185">Reference proteome</keyword>
<gene>
    <name evidence="2" type="ORF">L1F29_20610</name>
</gene>
<dbReference type="InterPro" id="IPR017439">
    <property type="entry name" value="Amidohydrolase"/>
</dbReference>
<protein>
    <submittedName>
        <fullName evidence="2">Amidohydrolase</fullName>
    </submittedName>
</protein>
<dbReference type="SUPFAM" id="SSF55031">
    <property type="entry name" value="Bacterial exopeptidase dimerisation domain"/>
    <property type="match status" value="1"/>
</dbReference>
<dbReference type="Pfam" id="PF01546">
    <property type="entry name" value="Peptidase_M20"/>
    <property type="match status" value="1"/>
</dbReference>
<proteinExistence type="predicted"/>
<dbReference type="Gene3D" id="3.30.70.360">
    <property type="match status" value="1"/>
</dbReference>
<dbReference type="PIRSF" id="PIRSF005962">
    <property type="entry name" value="Pept_M20D_amidohydro"/>
    <property type="match status" value="1"/>
</dbReference>
<dbReference type="PANTHER" id="PTHR11014:SF63">
    <property type="entry name" value="METALLOPEPTIDASE, PUTATIVE (AFU_ORTHOLOGUE AFUA_6G09600)-RELATED"/>
    <property type="match status" value="1"/>
</dbReference>
<name>A0ABY5S2I0_9BACL</name>
<dbReference type="InterPro" id="IPR036264">
    <property type="entry name" value="Bact_exopeptidase_dim_dom"/>
</dbReference>
<evidence type="ECO:0000313" key="3">
    <source>
        <dbReference type="Proteomes" id="UP001057877"/>
    </source>
</evidence>
<accession>A0ABY5S2I0</accession>
<dbReference type="Gene3D" id="3.40.630.10">
    <property type="entry name" value="Zn peptidases"/>
    <property type="match status" value="1"/>
</dbReference>
<dbReference type="PANTHER" id="PTHR11014">
    <property type="entry name" value="PEPTIDASE M20 FAMILY MEMBER"/>
    <property type="match status" value="1"/>
</dbReference>
<dbReference type="RefSeq" id="WP_258383942.1">
    <property type="nucleotide sequence ID" value="NZ_CP091430.1"/>
</dbReference>
<dbReference type="EMBL" id="CP091430">
    <property type="protein sequence ID" value="UVI27854.1"/>
    <property type="molecule type" value="Genomic_DNA"/>
</dbReference>
<evidence type="ECO:0000313" key="2">
    <source>
        <dbReference type="EMBL" id="UVI27854.1"/>
    </source>
</evidence>
<dbReference type="InterPro" id="IPR011650">
    <property type="entry name" value="Peptidase_M20_dimer"/>
</dbReference>
<reference evidence="2" key="1">
    <citation type="submission" date="2022-01" db="EMBL/GenBank/DDBJ databases">
        <title>Paenibacillus spongiae sp. nov., isolated from marine sponge.</title>
        <authorList>
            <person name="Li Z."/>
            <person name="Zhang M."/>
        </authorList>
    </citation>
    <scope>NUCLEOTIDE SEQUENCE</scope>
    <source>
        <strain evidence="2">PHS-Z3</strain>
    </source>
</reference>
<dbReference type="SUPFAM" id="SSF53187">
    <property type="entry name" value="Zn-dependent exopeptidases"/>
    <property type="match status" value="1"/>
</dbReference>
<dbReference type="InterPro" id="IPR002933">
    <property type="entry name" value="Peptidase_M20"/>
</dbReference>
<evidence type="ECO:0000259" key="1">
    <source>
        <dbReference type="Pfam" id="PF07687"/>
    </source>
</evidence>
<dbReference type="Proteomes" id="UP001057877">
    <property type="component" value="Chromosome"/>
</dbReference>
<dbReference type="NCBIfam" id="TIGR01891">
    <property type="entry name" value="amidohydrolases"/>
    <property type="match status" value="1"/>
</dbReference>
<sequence>MKDMNDEILQSLQTIYPDMVQWRRYLHRHPELSFHEQATSEWIAQKLKEIGCDVQEGVGGYGLIATIQGTRPGPVIALRADIDALPIQDEKACDYASAVPGVMHACGHDAHTATMLGIAGYYVSRREQFAGERRLLFQPAEEVTPGGAVGMIAEGALEEVDAIYGVHLWTPLAYGKVATKGGPFMAAADEFYIDIVGKGGHGGLPHETVDTIVIGSGLVQSLQTIVSRNMNPLEPAVVSVGSFHAGSTANVIAERCRIKGTVRTFTEEARERIRKRLETIVTHTGELYGAETALDYRDGYPPVVNDEAEAERFFRVANELFGEDAVEQSSYIMAGEDFTYYLHKVKGCFMLVGAGNAACNAVYPHHHPRFDLDERSMLMSARLMIAMAEDFASKERS</sequence>
<feature type="domain" description="Peptidase M20 dimerisation" evidence="1">
    <location>
        <begin position="191"/>
        <end position="284"/>
    </location>
</feature>